<dbReference type="PANTHER" id="PTHR21505">
    <property type="entry name" value="MADF DOMAIN-CONTAINING PROTEIN-RELATED"/>
    <property type="match status" value="1"/>
</dbReference>
<dbReference type="SMART" id="SM00595">
    <property type="entry name" value="MADF"/>
    <property type="match status" value="1"/>
</dbReference>
<evidence type="ECO:0000259" key="2">
    <source>
        <dbReference type="PROSITE" id="PS51029"/>
    </source>
</evidence>
<reference evidence="4" key="1">
    <citation type="submission" date="2025-08" db="UniProtKB">
        <authorList>
            <consortium name="RefSeq"/>
        </authorList>
    </citation>
    <scope>IDENTIFICATION</scope>
    <source>
        <tissue evidence="4">Whole larvae</tissue>
    </source>
</reference>
<dbReference type="PANTHER" id="PTHR21505:SF12">
    <property type="entry name" value="MADF DOMAIN-CONTAINING PROTEIN-RELATED"/>
    <property type="match status" value="1"/>
</dbReference>
<gene>
    <name evidence="4" type="primary">LOC113512115</name>
</gene>
<dbReference type="Proteomes" id="UP001652740">
    <property type="component" value="Unplaced"/>
</dbReference>
<dbReference type="RefSeq" id="XP_026751695.1">
    <property type="nucleotide sequence ID" value="XM_026895894.3"/>
</dbReference>
<feature type="region of interest" description="Disordered" evidence="1">
    <location>
        <begin position="112"/>
        <end position="157"/>
    </location>
</feature>
<keyword evidence="3" id="KW-1185">Reference proteome</keyword>
<dbReference type="InterPro" id="IPR006578">
    <property type="entry name" value="MADF-dom"/>
</dbReference>
<dbReference type="GeneID" id="113512115"/>
<name>A0A6J1WEE7_GALME</name>
<proteinExistence type="predicted"/>
<dbReference type="InParanoid" id="A0A6J1WEE7"/>
<dbReference type="AlphaFoldDB" id="A0A6J1WEE7"/>
<dbReference type="KEGG" id="gmw:113512115"/>
<feature type="domain" description="MADF" evidence="2">
    <location>
        <begin position="13"/>
        <end position="101"/>
    </location>
</feature>
<dbReference type="Pfam" id="PF10545">
    <property type="entry name" value="MADF_DNA_bdg"/>
    <property type="match status" value="1"/>
</dbReference>
<feature type="compositionally biased region" description="Basic and acidic residues" evidence="1">
    <location>
        <begin position="131"/>
        <end position="145"/>
    </location>
</feature>
<dbReference type="OrthoDB" id="10051975at2759"/>
<organism evidence="3 4">
    <name type="scientific">Galleria mellonella</name>
    <name type="common">Greater wax moth</name>
    <dbReference type="NCBI Taxonomy" id="7137"/>
    <lineage>
        <taxon>Eukaryota</taxon>
        <taxon>Metazoa</taxon>
        <taxon>Ecdysozoa</taxon>
        <taxon>Arthropoda</taxon>
        <taxon>Hexapoda</taxon>
        <taxon>Insecta</taxon>
        <taxon>Pterygota</taxon>
        <taxon>Neoptera</taxon>
        <taxon>Endopterygota</taxon>
        <taxon>Lepidoptera</taxon>
        <taxon>Glossata</taxon>
        <taxon>Ditrysia</taxon>
        <taxon>Pyraloidea</taxon>
        <taxon>Pyralidae</taxon>
        <taxon>Galleriinae</taxon>
        <taxon>Galleria</taxon>
    </lineage>
</organism>
<sequence>MEAMEWSKRNTILLIEYFKEKRELWDSNCEDYKDRVKKQDAWIDLAKKFNTDRNIVERKVRNLIGQFKRELRKSTPGKEVNEIQSKWFGFRLLTFLKDRHKDCSMNKSDIPEIIYTSGGPETDAEEEFDDKNEKTPNEKTNESSLRKRHSKNSDLQNRNKKMLNEFNVLNHISRDKQRKFHQDDEDECKLYAKLLAIKLRHFSHIKRQKIMFEIDNLLLTHSINKHCSSSNFNKSYAIPSPQQILITKSSISECGSYDSSPSSPI</sequence>
<protein>
    <submittedName>
        <fullName evidence="4">Uncharacterized protein LOC113512115</fullName>
    </submittedName>
</protein>
<dbReference type="PROSITE" id="PS51029">
    <property type="entry name" value="MADF"/>
    <property type="match status" value="1"/>
</dbReference>
<evidence type="ECO:0000313" key="3">
    <source>
        <dbReference type="Proteomes" id="UP001652740"/>
    </source>
</evidence>
<accession>A0A6J1WEE7</accession>
<evidence type="ECO:0000313" key="4">
    <source>
        <dbReference type="RefSeq" id="XP_026751695.1"/>
    </source>
</evidence>
<evidence type="ECO:0000256" key="1">
    <source>
        <dbReference type="SAM" id="MobiDB-lite"/>
    </source>
</evidence>